<organism evidence="2 3">
    <name type="scientific">Cryptotermes secundus</name>
    <dbReference type="NCBI Taxonomy" id="105785"/>
    <lineage>
        <taxon>Eukaryota</taxon>
        <taxon>Metazoa</taxon>
        <taxon>Ecdysozoa</taxon>
        <taxon>Arthropoda</taxon>
        <taxon>Hexapoda</taxon>
        <taxon>Insecta</taxon>
        <taxon>Pterygota</taxon>
        <taxon>Neoptera</taxon>
        <taxon>Polyneoptera</taxon>
        <taxon>Dictyoptera</taxon>
        <taxon>Blattodea</taxon>
        <taxon>Blattoidea</taxon>
        <taxon>Termitoidae</taxon>
        <taxon>Kalotermitidae</taxon>
        <taxon>Cryptotermitinae</taxon>
        <taxon>Cryptotermes</taxon>
    </lineage>
</organism>
<dbReference type="AlphaFoldDB" id="A0A2J7PIP2"/>
<name>A0A2J7PIP2_9NEOP</name>
<dbReference type="OrthoDB" id="2018507at2759"/>
<evidence type="ECO:0000256" key="1">
    <source>
        <dbReference type="SAM" id="MobiDB-lite"/>
    </source>
</evidence>
<feature type="non-terminal residue" evidence="2">
    <location>
        <position position="253"/>
    </location>
</feature>
<proteinExistence type="predicted"/>
<feature type="compositionally biased region" description="Basic and acidic residues" evidence="1">
    <location>
        <begin position="56"/>
        <end position="68"/>
    </location>
</feature>
<evidence type="ECO:0000313" key="2">
    <source>
        <dbReference type="EMBL" id="PNF16210.1"/>
    </source>
</evidence>
<evidence type="ECO:0000313" key="3">
    <source>
        <dbReference type="Proteomes" id="UP000235965"/>
    </source>
</evidence>
<feature type="compositionally biased region" description="Basic and acidic residues" evidence="1">
    <location>
        <begin position="167"/>
        <end position="176"/>
    </location>
</feature>
<feature type="region of interest" description="Disordered" evidence="1">
    <location>
        <begin position="43"/>
        <end position="126"/>
    </location>
</feature>
<accession>A0A2J7PIP2</accession>
<keyword evidence="3" id="KW-1185">Reference proteome</keyword>
<feature type="region of interest" description="Disordered" evidence="1">
    <location>
        <begin position="140"/>
        <end position="225"/>
    </location>
</feature>
<gene>
    <name evidence="2" type="ORF">B7P43_G15508</name>
</gene>
<dbReference type="Proteomes" id="UP000235965">
    <property type="component" value="Unassembled WGS sequence"/>
</dbReference>
<feature type="compositionally biased region" description="Polar residues" evidence="1">
    <location>
        <begin position="83"/>
        <end position="93"/>
    </location>
</feature>
<sequence>MTEDHIFGAEFDKIRRGSQSSISNVKSRESLVMTYTDMAEDPFSSAPFSLPASKHGNKEKQTPKKERSGGYAKSADSVPASLWTRQRSSNSSPELDGPGREGVVTTLLLGSNGASPPFVRAPAEDRSKYEKLIYDFEDISSDDSHASQLEADDNRVKRKRHRVRTNLADRKVKKDVASTNQNPEPKYGDHLSDDSIGSASDLRAMNEDEPQGEEEHRNDRTLGLLNDETISESIITCGSSAYHAECESLATHD</sequence>
<protein>
    <submittedName>
        <fullName evidence="2">Uncharacterized protein</fullName>
    </submittedName>
</protein>
<dbReference type="EMBL" id="NEVH01024980">
    <property type="protein sequence ID" value="PNF16210.1"/>
    <property type="molecule type" value="Genomic_DNA"/>
</dbReference>
<dbReference type="InParanoid" id="A0A2J7PIP2"/>
<feature type="compositionally biased region" description="Low complexity" evidence="1">
    <location>
        <begin position="43"/>
        <end position="53"/>
    </location>
</feature>
<reference evidence="2 3" key="1">
    <citation type="submission" date="2017-12" db="EMBL/GenBank/DDBJ databases">
        <title>Hemimetabolous genomes reveal molecular basis of termite eusociality.</title>
        <authorList>
            <person name="Harrison M.C."/>
            <person name="Jongepier E."/>
            <person name="Robertson H.M."/>
            <person name="Arning N."/>
            <person name="Bitard-Feildel T."/>
            <person name="Chao H."/>
            <person name="Childers C.P."/>
            <person name="Dinh H."/>
            <person name="Doddapaneni H."/>
            <person name="Dugan S."/>
            <person name="Gowin J."/>
            <person name="Greiner C."/>
            <person name="Han Y."/>
            <person name="Hu H."/>
            <person name="Hughes D.S.T."/>
            <person name="Huylmans A.-K."/>
            <person name="Kemena C."/>
            <person name="Kremer L.P.M."/>
            <person name="Lee S.L."/>
            <person name="Lopez-Ezquerra A."/>
            <person name="Mallet L."/>
            <person name="Monroy-Kuhn J.M."/>
            <person name="Moser A."/>
            <person name="Murali S.C."/>
            <person name="Muzny D.M."/>
            <person name="Otani S."/>
            <person name="Piulachs M.-D."/>
            <person name="Poelchau M."/>
            <person name="Qu J."/>
            <person name="Schaub F."/>
            <person name="Wada-Katsumata A."/>
            <person name="Worley K.C."/>
            <person name="Xie Q."/>
            <person name="Ylla G."/>
            <person name="Poulsen M."/>
            <person name="Gibbs R.A."/>
            <person name="Schal C."/>
            <person name="Richards S."/>
            <person name="Belles X."/>
            <person name="Korb J."/>
            <person name="Bornberg-Bauer E."/>
        </authorList>
    </citation>
    <scope>NUCLEOTIDE SEQUENCE [LARGE SCALE GENOMIC DNA]</scope>
    <source>
        <tissue evidence="2">Whole body</tissue>
    </source>
</reference>
<dbReference type="STRING" id="105785.A0A2J7PIP2"/>
<comment type="caution">
    <text evidence="2">The sequence shown here is derived from an EMBL/GenBank/DDBJ whole genome shotgun (WGS) entry which is preliminary data.</text>
</comment>